<comment type="caution">
    <text evidence="8">The sequence shown here is derived from an EMBL/GenBank/DDBJ whole genome shotgun (WGS) entry which is preliminary data.</text>
</comment>
<name>A0A8J3CEI8_9PSEU</name>
<dbReference type="PANTHER" id="PTHR23517:SF13">
    <property type="entry name" value="MAJOR FACILITATOR SUPERFAMILY MFS_1"/>
    <property type="match status" value="1"/>
</dbReference>
<keyword evidence="4 7" id="KW-0812">Transmembrane</keyword>
<feature type="transmembrane region" description="Helical" evidence="7">
    <location>
        <begin position="51"/>
        <end position="72"/>
    </location>
</feature>
<keyword evidence="5 7" id="KW-1133">Transmembrane helix</keyword>
<evidence type="ECO:0000256" key="1">
    <source>
        <dbReference type="ARBA" id="ARBA00004651"/>
    </source>
</evidence>
<evidence type="ECO:0000313" key="9">
    <source>
        <dbReference type="Proteomes" id="UP000637578"/>
    </source>
</evidence>
<gene>
    <name evidence="8" type="ORF">GCM10012275_26280</name>
</gene>
<dbReference type="AlphaFoldDB" id="A0A8J3CEI8"/>
<dbReference type="PANTHER" id="PTHR23517">
    <property type="entry name" value="RESISTANCE PROTEIN MDTM, PUTATIVE-RELATED-RELATED"/>
    <property type="match status" value="1"/>
</dbReference>
<feature type="transmembrane region" description="Helical" evidence="7">
    <location>
        <begin position="211"/>
        <end position="232"/>
    </location>
</feature>
<dbReference type="Proteomes" id="UP000637578">
    <property type="component" value="Unassembled WGS sequence"/>
</dbReference>
<feature type="transmembrane region" description="Helical" evidence="7">
    <location>
        <begin position="364"/>
        <end position="391"/>
    </location>
</feature>
<dbReference type="InterPro" id="IPR050171">
    <property type="entry name" value="MFS_Transporters"/>
</dbReference>
<keyword evidence="9" id="KW-1185">Reference proteome</keyword>
<feature type="transmembrane region" description="Helical" evidence="7">
    <location>
        <begin position="286"/>
        <end position="315"/>
    </location>
</feature>
<evidence type="ECO:0000256" key="3">
    <source>
        <dbReference type="ARBA" id="ARBA00022475"/>
    </source>
</evidence>
<dbReference type="GO" id="GO:0022857">
    <property type="term" value="F:transmembrane transporter activity"/>
    <property type="evidence" value="ECO:0007669"/>
    <property type="project" value="InterPro"/>
</dbReference>
<feature type="transmembrane region" description="Helical" evidence="7">
    <location>
        <begin position="147"/>
        <end position="164"/>
    </location>
</feature>
<reference evidence="8" key="2">
    <citation type="submission" date="2020-09" db="EMBL/GenBank/DDBJ databases">
        <authorList>
            <person name="Sun Q."/>
            <person name="Zhou Y."/>
        </authorList>
    </citation>
    <scope>NUCLEOTIDE SEQUENCE</scope>
    <source>
        <strain evidence="8">CGMCC 4.5737</strain>
    </source>
</reference>
<dbReference type="SUPFAM" id="SSF103473">
    <property type="entry name" value="MFS general substrate transporter"/>
    <property type="match status" value="1"/>
</dbReference>
<dbReference type="Pfam" id="PF07690">
    <property type="entry name" value="MFS_1"/>
    <property type="match status" value="1"/>
</dbReference>
<dbReference type="Gene3D" id="1.20.1250.20">
    <property type="entry name" value="MFS general substrate transporter like domains"/>
    <property type="match status" value="1"/>
</dbReference>
<keyword evidence="2" id="KW-0813">Transport</keyword>
<protein>
    <submittedName>
        <fullName evidence="8">MFS transporter</fullName>
    </submittedName>
</protein>
<dbReference type="GO" id="GO:0005886">
    <property type="term" value="C:plasma membrane"/>
    <property type="evidence" value="ECO:0007669"/>
    <property type="project" value="UniProtKB-SubCell"/>
</dbReference>
<evidence type="ECO:0000313" key="8">
    <source>
        <dbReference type="EMBL" id="GGM53896.1"/>
    </source>
</evidence>
<feature type="transmembrane region" description="Helical" evidence="7">
    <location>
        <begin position="170"/>
        <end position="190"/>
    </location>
</feature>
<comment type="subcellular location">
    <subcellularLocation>
        <location evidence="1">Cell membrane</location>
        <topology evidence="1">Multi-pass membrane protein</topology>
    </subcellularLocation>
</comment>
<evidence type="ECO:0000256" key="7">
    <source>
        <dbReference type="SAM" id="Phobius"/>
    </source>
</evidence>
<dbReference type="InterPro" id="IPR011701">
    <property type="entry name" value="MFS"/>
</dbReference>
<organism evidence="8 9">
    <name type="scientific">Longimycelium tulufanense</name>
    <dbReference type="NCBI Taxonomy" id="907463"/>
    <lineage>
        <taxon>Bacteria</taxon>
        <taxon>Bacillati</taxon>
        <taxon>Actinomycetota</taxon>
        <taxon>Actinomycetes</taxon>
        <taxon>Pseudonocardiales</taxon>
        <taxon>Pseudonocardiaceae</taxon>
        <taxon>Longimycelium</taxon>
    </lineage>
</organism>
<keyword evidence="3" id="KW-1003">Cell membrane</keyword>
<evidence type="ECO:0000256" key="4">
    <source>
        <dbReference type="ARBA" id="ARBA00022692"/>
    </source>
</evidence>
<dbReference type="InterPro" id="IPR036259">
    <property type="entry name" value="MFS_trans_sf"/>
</dbReference>
<accession>A0A8J3CEI8</accession>
<evidence type="ECO:0000256" key="5">
    <source>
        <dbReference type="ARBA" id="ARBA00022989"/>
    </source>
</evidence>
<feature type="transmembrane region" description="Helical" evidence="7">
    <location>
        <begin position="104"/>
        <end position="126"/>
    </location>
</feature>
<evidence type="ECO:0000256" key="2">
    <source>
        <dbReference type="ARBA" id="ARBA00022448"/>
    </source>
</evidence>
<keyword evidence="6 7" id="KW-0472">Membrane</keyword>
<reference evidence="8" key="1">
    <citation type="journal article" date="2014" name="Int. J. Syst. Evol. Microbiol.">
        <title>Complete genome sequence of Corynebacterium casei LMG S-19264T (=DSM 44701T), isolated from a smear-ripened cheese.</title>
        <authorList>
            <consortium name="US DOE Joint Genome Institute (JGI-PGF)"/>
            <person name="Walter F."/>
            <person name="Albersmeier A."/>
            <person name="Kalinowski J."/>
            <person name="Ruckert C."/>
        </authorList>
    </citation>
    <scope>NUCLEOTIDE SEQUENCE</scope>
    <source>
        <strain evidence="8">CGMCC 4.5737</strain>
    </source>
</reference>
<feature type="transmembrane region" description="Helical" evidence="7">
    <location>
        <begin position="79"/>
        <end position="98"/>
    </location>
</feature>
<dbReference type="EMBL" id="BMMK01000010">
    <property type="protein sequence ID" value="GGM53896.1"/>
    <property type="molecule type" value="Genomic_DNA"/>
</dbReference>
<feature type="transmembrane region" description="Helical" evidence="7">
    <location>
        <begin position="252"/>
        <end position="274"/>
    </location>
</feature>
<sequence length="407" mass="41656">MQGIREDRLSNDRASRTALVLALGLGLVHMPGVLPAPLYPVYQQTVGISDAMVGVLFGTYVGGVMIGLLVMPWIARHRYVLVASCVLSIFGNVLFLVADSGDDLLAAHFVHGLVLGVFTGVVPVVLADFDVSRMSKLVGRATTSGNAIGLAVGPVWSGLLLQYAPLPGRLVWIIQIVLTAAILPLVRLPAGTRSRAELAGSAVPLRTTLRSLLLGAAAYASFLAGFCTFATGGLLGSVGSVAIHSLIGVENGFVTGIIVSLCFGASAVTGAIRARGSDMAVVRKGALWMAVGSLLMFGAIVWASVILMVVATLVIGCGQGLAMQGATQAVALRHGPASTGAAISVFFILCYLGTTLASLGVGSVIAVTSLAVTFNGFAILMVLLCGLAMVLSRTAVRPTTRSAVAGG</sequence>
<proteinExistence type="predicted"/>
<evidence type="ECO:0000256" key="6">
    <source>
        <dbReference type="ARBA" id="ARBA00023136"/>
    </source>
</evidence>